<dbReference type="SUPFAM" id="SSF52151">
    <property type="entry name" value="FabD/lysophospholipase-like"/>
    <property type="match status" value="1"/>
</dbReference>
<evidence type="ECO:0000313" key="5">
    <source>
        <dbReference type="Proteomes" id="UP000733379"/>
    </source>
</evidence>
<feature type="compositionally biased region" description="Basic residues" evidence="2">
    <location>
        <begin position="100"/>
        <end position="111"/>
    </location>
</feature>
<keyword evidence="1" id="KW-0443">Lipid metabolism</keyword>
<feature type="domain" description="PNPLA" evidence="3">
    <location>
        <begin position="5"/>
        <end position="61"/>
    </location>
</feature>
<proteinExistence type="predicted"/>
<reference evidence="4 5" key="1">
    <citation type="submission" date="2021-06" db="EMBL/GenBank/DDBJ databases">
        <title>Actinomycetes sequencing.</title>
        <authorList>
            <person name="Shan Q."/>
        </authorList>
    </citation>
    <scope>NUCLEOTIDE SEQUENCE [LARGE SCALE GENOMIC DNA]</scope>
    <source>
        <strain evidence="4 5">NEAU-G5</strain>
    </source>
</reference>
<keyword evidence="5" id="KW-1185">Reference proteome</keyword>
<evidence type="ECO:0000256" key="2">
    <source>
        <dbReference type="SAM" id="MobiDB-lite"/>
    </source>
</evidence>
<organism evidence="4 5">
    <name type="scientific">Nocardia albiluteola</name>
    <dbReference type="NCBI Taxonomy" id="2842303"/>
    <lineage>
        <taxon>Bacteria</taxon>
        <taxon>Bacillati</taxon>
        <taxon>Actinomycetota</taxon>
        <taxon>Actinomycetes</taxon>
        <taxon>Mycobacteriales</taxon>
        <taxon>Nocardiaceae</taxon>
        <taxon>Nocardia</taxon>
    </lineage>
</organism>
<dbReference type="EMBL" id="JAHKNI010000008">
    <property type="protein sequence ID" value="MBU3064803.1"/>
    <property type="molecule type" value="Genomic_DNA"/>
</dbReference>
<feature type="region of interest" description="Disordered" evidence="2">
    <location>
        <begin position="92"/>
        <end position="111"/>
    </location>
</feature>
<dbReference type="RefSeq" id="WP_215920236.1">
    <property type="nucleotide sequence ID" value="NZ_JAHKNI010000008.1"/>
</dbReference>
<name>A0ABS6B3C4_9NOCA</name>
<evidence type="ECO:0000259" key="3">
    <source>
        <dbReference type="Pfam" id="PF01734"/>
    </source>
</evidence>
<dbReference type="InterPro" id="IPR002641">
    <property type="entry name" value="PNPLA_dom"/>
</dbReference>
<comment type="caution">
    <text evidence="4">The sequence shown here is derived from an EMBL/GenBank/DDBJ whole genome shotgun (WGS) entry which is preliminary data.</text>
</comment>
<protein>
    <submittedName>
        <fullName evidence="4">Patatin-like phospholipase family protein</fullName>
    </submittedName>
</protein>
<sequence length="111" mass="11455">MSTALVLGGGGIVGLAWQLGIFDGLRSQGTEPGARELILGTSTGAVAGALLPHPQPVDHTQVLEQLESLALAMSDGPGASDSTALLDAMLTTPKDLGRWRPTRRPSRPSDT</sequence>
<accession>A0ABS6B3C4</accession>
<gene>
    <name evidence="4" type="ORF">KO481_25150</name>
</gene>
<dbReference type="Pfam" id="PF01734">
    <property type="entry name" value="Patatin"/>
    <property type="match status" value="1"/>
</dbReference>
<dbReference type="Proteomes" id="UP000733379">
    <property type="component" value="Unassembled WGS sequence"/>
</dbReference>
<evidence type="ECO:0000256" key="1">
    <source>
        <dbReference type="ARBA" id="ARBA00023098"/>
    </source>
</evidence>
<dbReference type="Gene3D" id="3.40.1090.10">
    <property type="entry name" value="Cytosolic phospholipase A2 catalytic domain"/>
    <property type="match status" value="1"/>
</dbReference>
<evidence type="ECO:0000313" key="4">
    <source>
        <dbReference type="EMBL" id="MBU3064803.1"/>
    </source>
</evidence>
<dbReference type="InterPro" id="IPR016035">
    <property type="entry name" value="Acyl_Trfase/lysoPLipase"/>
</dbReference>